<feature type="compositionally biased region" description="Polar residues" evidence="10">
    <location>
        <begin position="15"/>
        <end position="25"/>
    </location>
</feature>
<proteinExistence type="inferred from homology"/>
<dbReference type="VEuPathDB" id="VectorBase:CSON004520"/>
<comment type="similarity">
    <text evidence="1">Belongs to the protein kinase superfamily. NEK Ser/Thr protein kinase family. NIMA subfamily.</text>
</comment>
<organism evidence="12">
    <name type="scientific">Culicoides sonorensis</name>
    <name type="common">Biting midge</name>
    <dbReference type="NCBI Taxonomy" id="179676"/>
    <lineage>
        <taxon>Eukaryota</taxon>
        <taxon>Metazoa</taxon>
        <taxon>Ecdysozoa</taxon>
        <taxon>Arthropoda</taxon>
        <taxon>Hexapoda</taxon>
        <taxon>Insecta</taxon>
        <taxon>Pterygota</taxon>
        <taxon>Neoptera</taxon>
        <taxon>Endopterygota</taxon>
        <taxon>Diptera</taxon>
        <taxon>Nematocera</taxon>
        <taxon>Chironomoidea</taxon>
        <taxon>Ceratopogonidae</taxon>
        <taxon>Ceratopogoninae</taxon>
        <taxon>Culicoides</taxon>
        <taxon>Monoculicoides</taxon>
    </lineage>
</organism>
<keyword evidence="3" id="KW-0723">Serine/threonine-protein kinase</keyword>
<dbReference type="InterPro" id="IPR011009">
    <property type="entry name" value="Kinase-like_dom_sf"/>
</dbReference>
<feature type="domain" description="Protein kinase" evidence="11">
    <location>
        <begin position="1"/>
        <end position="115"/>
    </location>
</feature>
<dbReference type="PROSITE" id="PS50011">
    <property type="entry name" value="PROTEIN_KINASE_DOM"/>
    <property type="match status" value="1"/>
</dbReference>
<dbReference type="EMBL" id="UFQT01001902">
    <property type="protein sequence ID" value="SSX32110.1"/>
    <property type="molecule type" value="Genomic_DNA"/>
</dbReference>
<feature type="compositionally biased region" description="Low complexity" evidence="10">
    <location>
        <begin position="1"/>
        <end position="14"/>
    </location>
</feature>
<feature type="region of interest" description="Disordered" evidence="10">
    <location>
        <begin position="1"/>
        <end position="25"/>
    </location>
</feature>
<name>A0A336L7M6_CULSO</name>
<evidence type="ECO:0000256" key="4">
    <source>
        <dbReference type="ARBA" id="ARBA00022679"/>
    </source>
</evidence>
<evidence type="ECO:0000256" key="3">
    <source>
        <dbReference type="ARBA" id="ARBA00022527"/>
    </source>
</evidence>
<keyword evidence="5" id="KW-0547">Nucleotide-binding</keyword>
<comment type="catalytic activity">
    <reaction evidence="9">
        <text>L-seryl-[protein] + ATP = O-phospho-L-seryl-[protein] + ADP + H(+)</text>
        <dbReference type="Rhea" id="RHEA:17989"/>
        <dbReference type="Rhea" id="RHEA-COMP:9863"/>
        <dbReference type="Rhea" id="RHEA-COMP:11604"/>
        <dbReference type="ChEBI" id="CHEBI:15378"/>
        <dbReference type="ChEBI" id="CHEBI:29999"/>
        <dbReference type="ChEBI" id="CHEBI:30616"/>
        <dbReference type="ChEBI" id="CHEBI:83421"/>
        <dbReference type="ChEBI" id="CHEBI:456216"/>
        <dbReference type="EC" id="2.7.11.1"/>
    </reaction>
</comment>
<dbReference type="Gene3D" id="1.10.510.10">
    <property type="entry name" value="Transferase(Phosphotransferase) domain 1"/>
    <property type="match status" value="1"/>
</dbReference>
<protein>
    <recommendedName>
        <fullName evidence="2">non-specific serine/threonine protein kinase</fullName>
        <ecNumber evidence="2">2.7.11.1</ecNumber>
    </recommendedName>
</protein>
<evidence type="ECO:0000256" key="5">
    <source>
        <dbReference type="ARBA" id="ARBA00022741"/>
    </source>
</evidence>
<dbReference type="InterPro" id="IPR051131">
    <property type="entry name" value="NEK_Ser/Thr_kinase_NIMA"/>
</dbReference>
<comment type="catalytic activity">
    <reaction evidence="8">
        <text>L-threonyl-[protein] + ATP = O-phospho-L-threonyl-[protein] + ADP + H(+)</text>
        <dbReference type="Rhea" id="RHEA:46608"/>
        <dbReference type="Rhea" id="RHEA-COMP:11060"/>
        <dbReference type="Rhea" id="RHEA-COMP:11605"/>
        <dbReference type="ChEBI" id="CHEBI:15378"/>
        <dbReference type="ChEBI" id="CHEBI:30013"/>
        <dbReference type="ChEBI" id="CHEBI:30616"/>
        <dbReference type="ChEBI" id="CHEBI:61977"/>
        <dbReference type="ChEBI" id="CHEBI:456216"/>
        <dbReference type="EC" id="2.7.11.1"/>
    </reaction>
</comment>
<evidence type="ECO:0000256" key="2">
    <source>
        <dbReference type="ARBA" id="ARBA00012513"/>
    </source>
</evidence>
<reference evidence="12" key="1">
    <citation type="submission" date="2018-04" db="EMBL/GenBank/DDBJ databases">
        <authorList>
            <person name="Go L.Y."/>
            <person name="Mitchell J.A."/>
        </authorList>
    </citation>
    <scope>NUCLEOTIDE SEQUENCE</scope>
    <source>
        <tissue evidence="12">Whole organism</tissue>
    </source>
</reference>
<dbReference type="PROSITE" id="PS00108">
    <property type="entry name" value="PROTEIN_KINASE_ST"/>
    <property type="match status" value="1"/>
</dbReference>
<keyword evidence="6" id="KW-0418">Kinase</keyword>
<reference evidence="13" key="2">
    <citation type="submission" date="2018-07" db="EMBL/GenBank/DDBJ databases">
        <authorList>
            <person name="Quirk P.G."/>
            <person name="Krulwich T.A."/>
        </authorList>
    </citation>
    <scope>NUCLEOTIDE SEQUENCE</scope>
</reference>
<dbReference type="AlphaFoldDB" id="A0A336L7M6"/>
<dbReference type="InterPro" id="IPR008271">
    <property type="entry name" value="Ser/Thr_kinase_AS"/>
</dbReference>
<dbReference type="InterPro" id="IPR000719">
    <property type="entry name" value="Prot_kinase_dom"/>
</dbReference>
<keyword evidence="4" id="KW-0808">Transferase</keyword>
<dbReference type="Pfam" id="PF00069">
    <property type="entry name" value="Pkinase"/>
    <property type="match status" value="1"/>
</dbReference>
<dbReference type="GO" id="GO:0005524">
    <property type="term" value="F:ATP binding"/>
    <property type="evidence" value="ECO:0007669"/>
    <property type="project" value="UniProtKB-KW"/>
</dbReference>
<evidence type="ECO:0000256" key="1">
    <source>
        <dbReference type="ARBA" id="ARBA00010886"/>
    </source>
</evidence>
<gene>
    <name evidence="12" type="primary">CSON004520</name>
</gene>
<dbReference type="GO" id="GO:0004674">
    <property type="term" value="F:protein serine/threonine kinase activity"/>
    <property type="evidence" value="ECO:0007669"/>
    <property type="project" value="UniProtKB-KW"/>
</dbReference>
<sequence>MRSSFAFSSSTTASNVTCESFGSEDSSVFSQSYMEVYKSKSFSESSTDVKLDRTKFTEGIKNLSVATDIFTQWHNGLSKIHSRKIVHHDIKPSNIFLSVEANGKINIQLGDFGLA</sequence>
<evidence type="ECO:0000256" key="9">
    <source>
        <dbReference type="ARBA" id="ARBA00048679"/>
    </source>
</evidence>
<dbReference type="EMBL" id="UFQS01001902">
    <property type="protein sequence ID" value="SSX12667.1"/>
    <property type="molecule type" value="Genomic_DNA"/>
</dbReference>
<accession>A0A336L7M6</accession>
<evidence type="ECO:0000256" key="10">
    <source>
        <dbReference type="SAM" id="MobiDB-lite"/>
    </source>
</evidence>
<evidence type="ECO:0000313" key="13">
    <source>
        <dbReference type="EMBL" id="SSX32110.1"/>
    </source>
</evidence>
<evidence type="ECO:0000313" key="12">
    <source>
        <dbReference type="EMBL" id="SSX12667.1"/>
    </source>
</evidence>
<dbReference type="PANTHER" id="PTHR44899">
    <property type="entry name" value="CAMK FAMILY PROTEIN KINASE"/>
    <property type="match status" value="1"/>
</dbReference>
<evidence type="ECO:0000256" key="8">
    <source>
        <dbReference type="ARBA" id="ARBA00047899"/>
    </source>
</evidence>
<keyword evidence="7" id="KW-0067">ATP-binding</keyword>
<evidence type="ECO:0000256" key="7">
    <source>
        <dbReference type="ARBA" id="ARBA00022840"/>
    </source>
</evidence>
<dbReference type="SUPFAM" id="SSF56112">
    <property type="entry name" value="Protein kinase-like (PK-like)"/>
    <property type="match status" value="1"/>
</dbReference>
<evidence type="ECO:0000256" key="6">
    <source>
        <dbReference type="ARBA" id="ARBA00022777"/>
    </source>
</evidence>
<evidence type="ECO:0000259" key="11">
    <source>
        <dbReference type="PROSITE" id="PS50011"/>
    </source>
</evidence>
<dbReference type="EC" id="2.7.11.1" evidence="2"/>